<dbReference type="SUPFAM" id="SSF47459">
    <property type="entry name" value="HLH, helix-loop-helix DNA-binding domain"/>
    <property type="match status" value="1"/>
</dbReference>
<feature type="region of interest" description="Disordered" evidence="1">
    <location>
        <begin position="63"/>
        <end position="91"/>
    </location>
</feature>
<dbReference type="SMART" id="SM00353">
    <property type="entry name" value="HLH"/>
    <property type="match status" value="1"/>
</dbReference>
<dbReference type="Gene3D" id="4.10.280.10">
    <property type="entry name" value="Helix-loop-helix DNA-binding domain"/>
    <property type="match status" value="1"/>
</dbReference>
<keyword evidence="3" id="KW-0238">DNA-binding</keyword>
<evidence type="ECO:0000259" key="2">
    <source>
        <dbReference type="PROSITE" id="PS50888"/>
    </source>
</evidence>
<reference evidence="4" key="1">
    <citation type="submission" date="2019-03" db="EMBL/GenBank/DDBJ databases">
        <title>Snf2 controls pulcherriminic acid biosynthesis and connects pigmentation and antifungal activity of the yeast Metschnikowia pulcherrima.</title>
        <authorList>
            <person name="Gore-Lloyd D."/>
            <person name="Sumann I."/>
            <person name="Brachmann A.O."/>
            <person name="Schneeberger K."/>
            <person name="Ortiz-Merino R.A."/>
            <person name="Moreno-Beltran M."/>
            <person name="Schlaefli M."/>
            <person name="Kirner P."/>
            <person name="Santos Kron A."/>
            <person name="Wolfe K.H."/>
            <person name="Piel J."/>
            <person name="Ahrens C.H."/>
            <person name="Henk D."/>
            <person name="Freimoser F.M."/>
        </authorList>
    </citation>
    <scope>NUCLEOTIDE SEQUENCE [LARGE SCALE GENOMIC DNA]</scope>
    <source>
        <strain evidence="4">APC 1.2</strain>
    </source>
</reference>
<dbReference type="EMBL" id="CP034460">
    <property type="protein sequence ID" value="QBM90244.1"/>
    <property type="molecule type" value="Genomic_DNA"/>
</dbReference>
<dbReference type="Pfam" id="PF00010">
    <property type="entry name" value="HLH"/>
    <property type="match status" value="1"/>
</dbReference>
<dbReference type="STRING" id="2163413.A0A4P6XW71"/>
<evidence type="ECO:0000313" key="4">
    <source>
        <dbReference type="Proteomes" id="UP000292447"/>
    </source>
</evidence>
<evidence type="ECO:0000256" key="1">
    <source>
        <dbReference type="SAM" id="MobiDB-lite"/>
    </source>
</evidence>
<proteinExistence type="predicted"/>
<keyword evidence="4" id="KW-1185">Reference proteome</keyword>
<dbReference type="PANTHER" id="PTHR47336:SF2">
    <property type="entry name" value="TRANSCRIPTION FACTOR HMS1-RELATED"/>
    <property type="match status" value="1"/>
</dbReference>
<dbReference type="GO" id="GO:0046983">
    <property type="term" value="F:protein dimerization activity"/>
    <property type="evidence" value="ECO:0007669"/>
    <property type="project" value="InterPro"/>
</dbReference>
<dbReference type="PANTHER" id="PTHR47336">
    <property type="entry name" value="TRANSCRIPTION FACTOR HMS1-RELATED"/>
    <property type="match status" value="1"/>
</dbReference>
<dbReference type="InterPro" id="IPR011598">
    <property type="entry name" value="bHLH_dom"/>
</dbReference>
<name>A0A4P6XW71_9ASCO</name>
<protein>
    <submittedName>
        <fullName evidence="3">Helix-loop-helix DNA-binding domain-containing protein</fullName>
    </submittedName>
</protein>
<accession>A0A4P6XW71</accession>
<evidence type="ECO:0000313" key="3">
    <source>
        <dbReference type="EMBL" id="QBM90244.1"/>
    </source>
</evidence>
<feature type="region of interest" description="Disordered" evidence="1">
    <location>
        <begin position="1"/>
        <end position="21"/>
    </location>
</feature>
<dbReference type="InterPro" id="IPR052099">
    <property type="entry name" value="Regulatory_TF_Diverse"/>
</dbReference>
<dbReference type="GO" id="GO:0003677">
    <property type="term" value="F:DNA binding"/>
    <property type="evidence" value="ECO:0007669"/>
    <property type="project" value="UniProtKB-KW"/>
</dbReference>
<dbReference type="InterPro" id="IPR036638">
    <property type="entry name" value="HLH_DNA-bd_sf"/>
</dbReference>
<sequence length="265" mass="29669">MSFGGSLKDVKDNGGLSFHPETRAQSFDDQFLDYRNNIFDINSQMVNFAGDANRDLTLHQSSSTNNYDFASPNSDLEPNRSSDFYQDSQTMTYSPTSVSKLASAKIESRSLGKSPLNVIKKEPGFEQERRSTQVNSDKGKVKSAHNVIEQRYRNKINDKFTALQHSVPTLRVILDKKDPSMSEEGLKESHLGDLDALSDSSVNLEGLEPATKLNKGTILAKTVEYIKFLEGKNKSLTMEYQQVLARAQMLGIEVEGNFQIKEENV</sequence>
<feature type="domain" description="BHLH" evidence="2">
    <location>
        <begin position="140"/>
        <end position="229"/>
    </location>
</feature>
<dbReference type="AlphaFoldDB" id="A0A4P6XW71"/>
<gene>
    <name evidence="3" type="primary">MPUL0E04870</name>
    <name evidence="3" type="ORF">METSCH_E04870</name>
</gene>
<dbReference type="Proteomes" id="UP000292447">
    <property type="component" value="Chromosome V"/>
</dbReference>
<dbReference type="PROSITE" id="PS50888">
    <property type="entry name" value="BHLH"/>
    <property type="match status" value="1"/>
</dbReference>
<organism evidence="3 4">
    <name type="scientific">Metschnikowia aff. pulcherrima</name>
    <dbReference type="NCBI Taxonomy" id="2163413"/>
    <lineage>
        <taxon>Eukaryota</taxon>
        <taxon>Fungi</taxon>
        <taxon>Dikarya</taxon>
        <taxon>Ascomycota</taxon>
        <taxon>Saccharomycotina</taxon>
        <taxon>Pichiomycetes</taxon>
        <taxon>Metschnikowiaceae</taxon>
        <taxon>Metschnikowia</taxon>
    </lineage>
</organism>